<comment type="caution">
    <text evidence="10">The sequence shown here is derived from an EMBL/GenBank/DDBJ whole genome shotgun (WGS) entry which is preliminary data.</text>
</comment>
<evidence type="ECO:0000259" key="9">
    <source>
        <dbReference type="PROSITE" id="PS50879"/>
    </source>
</evidence>
<evidence type="ECO:0000256" key="4">
    <source>
        <dbReference type="ARBA" id="ARBA00022722"/>
    </source>
</evidence>
<dbReference type="GO" id="GO:0046872">
    <property type="term" value="F:metal ion binding"/>
    <property type="evidence" value="ECO:0007669"/>
    <property type="project" value="UniProtKB-KW"/>
</dbReference>
<comment type="catalytic activity">
    <reaction evidence="1">
        <text>Endonucleolytic cleavage to 5'-phosphomonoester.</text>
        <dbReference type="EC" id="3.1.26.4"/>
    </reaction>
</comment>
<dbReference type="CDD" id="cd13934">
    <property type="entry name" value="RNase_H_Dikarya_like"/>
    <property type="match status" value="1"/>
</dbReference>
<dbReference type="Gene3D" id="3.30.420.10">
    <property type="entry name" value="Ribonuclease H-like superfamily/Ribonuclease H"/>
    <property type="match status" value="1"/>
</dbReference>
<feature type="region of interest" description="Disordered" evidence="8">
    <location>
        <begin position="43"/>
        <end position="62"/>
    </location>
</feature>
<dbReference type="GO" id="GO:0003676">
    <property type="term" value="F:nucleic acid binding"/>
    <property type="evidence" value="ECO:0007669"/>
    <property type="project" value="InterPro"/>
</dbReference>
<dbReference type="GO" id="GO:0004523">
    <property type="term" value="F:RNA-DNA hybrid ribonuclease activity"/>
    <property type="evidence" value="ECO:0007669"/>
    <property type="project" value="UniProtKB-EC"/>
</dbReference>
<evidence type="ECO:0000313" key="11">
    <source>
        <dbReference type="Proteomes" id="UP000630445"/>
    </source>
</evidence>
<gene>
    <name evidence="10" type="ORF">CNMCM5793_008604</name>
</gene>
<dbReference type="Proteomes" id="UP000630445">
    <property type="component" value="Unassembled WGS sequence"/>
</dbReference>
<organism evidence="10 11">
    <name type="scientific">Aspergillus hiratsukae</name>
    <dbReference type="NCBI Taxonomy" id="1194566"/>
    <lineage>
        <taxon>Eukaryota</taxon>
        <taxon>Fungi</taxon>
        <taxon>Dikarya</taxon>
        <taxon>Ascomycota</taxon>
        <taxon>Pezizomycotina</taxon>
        <taxon>Eurotiomycetes</taxon>
        <taxon>Eurotiomycetidae</taxon>
        <taxon>Eurotiales</taxon>
        <taxon>Aspergillaceae</taxon>
        <taxon>Aspergillus</taxon>
        <taxon>Aspergillus subgen. Fumigati</taxon>
    </lineage>
</organism>
<name>A0A8H6UCC9_9EURO</name>
<evidence type="ECO:0000256" key="5">
    <source>
        <dbReference type="ARBA" id="ARBA00022723"/>
    </source>
</evidence>
<dbReference type="PANTHER" id="PTHR10642:SF26">
    <property type="entry name" value="RIBONUCLEASE H1"/>
    <property type="match status" value="1"/>
</dbReference>
<keyword evidence="11" id="KW-1185">Reference proteome</keyword>
<dbReference type="InterPro" id="IPR050092">
    <property type="entry name" value="RNase_H"/>
</dbReference>
<dbReference type="OrthoDB" id="407198at2759"/>
<evidence type="ECO:0000256" key="7">
    <source>
        <dbReference type="ARBA" id="ARBA00022801"/>
    </source>
</evidence>
<keyword evidence="7" id="KW-0378">Hydrolase</keyword>
<evidence type="ECO:0000256" key="2">
    <source>
        <dbReference type="ARBA" id="ARBA00005300"/>
    </source>
</evidence>
<feature type="compositionally biased region" description="Acidic residues" evidence="8">
    <location>
        <begin position="43"/>
        <end position="61"/>
    </location>
</feature>
<evidence type="ECO:0000313" key="10">
    <source>
        <dbReference type="EMBL" id="KAF7118964.1"/>
    </source>
</evidence>
<reference evidence="10" key="1">
    <citation type="submission" date="2020-06" db="EMBL/GenBank/DDBJ databases">
        <title>Draft genome sequences of strains closely related to Aspergillus parafelis and Aspergillus hiratsukae.</title>
        <authorList>
            <person name="Dos Santos R.A.C."/>
            <person name="Rivero-Menendez O."/>
            <person name="Steenwyk J.L."/>
            <person name="Mead M.E."/>
            <person name="Goldman G.H."/>
            <person name="Alastruey-Izquierdo A."/>
            <person name="Rokas A."/>
        </authorList>
    </citation>
    <scope>NUCLEOTIDE SEQUENCE</scope>
    <source>
        <strain evidence="10">CNM-CM5793</strain>
    </source>
</reference>
<dbReference type="SUPFAM" id="SSF53098">
    <property type="entry name" value="Ribonuclease H-like"/>
    <property type="match status" value="1"/>
</dbReference>
<dbReference type="GO" id="GO:0043137">
    <property type="term" value="P:DNA replication, removal of RNA primer"/>
    <property type="evidence" value="ECO:0007669"/>
    <property type="project" value="TreeGrafter"/>
</dbReference>
<dbReference type="EMBL" id="JACBAD010002054">
    <property type="protein sequence ID" value="KAF7118964.1"/>
    <property type="molecule type" value="Genomic_DNA"/>
</dbReference>
<evidence type="ECO:0000256" key="8">
    <source>
        <dbReference type="SAM" id="MobiDB-lite"/>
    </source>
</evidence>
<dbReference type="PROSITE" id="PS50879">
    <property type="entry name" value="RNASE_H_1"/>
    <property type="match status" value="1"/>
</dbReference>
<evidence type="ECO:0000256" key="6">
    <source>
        <dbReference type="ARBA" id="ARBA00022759"/>
    </source>
</evidence>
<dbReference type="InterPro" id="IPR002156">
    <property type="entry name" value="RNaseH_domain"/>
</dbReference>
<feature type="region of interest" description="Disordered" evidence="8">
    <location>
        <begin position="177"/>
        <end position="196"/>
    </location>
</feature>
<dbReference type="PANTHER" id="PTHR10642">
    <property type="entry name" value="RIBONUCLEASE H1"/>
    <property type="match status" value="1"/>
</dbReference>
<protein>
    <recommendedName>
        <fullName evidence="3">ribonuclease H</fullName>
        <ecNumber evidence="3">3.1.26.4</ecNumber>
    </recommendedName>
</protein>
<dbReference type="Pfam" id="PF00075">
    <property type="entry name" value="RNase_H"/>
    <property type="match status" value="1"/>
</dbReference>
<sequence length="314" mass="34837">MSFRPDSPIELPNGQLVCGAHGHVICGYCTVDYSFMEIEDDELGQDDEEESRQDDENEDDANNDRAIAGVLALRPNSAGGFTDMSMMSIGNETRVGTGRVIPTKFCVPSGCDSPLSLFRPDIAPEAIPPTIRFTNPSKRSEFLIFTDGACLNNGAANPRGGCAFVFHPRVADRRGYSSFPLEDKGPTEQSHKHTSNRAELRAVIAASRFRRWDGEGCRSLVFATDSEYVVEGATNWIHGWIRRGWKTSTGEPVKNKDLWQCLLGECERWADNGVTISFWRIPRELNTEADRWAKDAAAEGEQRAVFTEIQGVLV</sequence>
<dbReference type="InterPro" id="IPR036397">
    <property type="entry name" value="RNaseH_sf"/>
</dbReference>
<keyword evidence="4" id="KW-0540">Nuclease</keyword>
<keyword evidence="6" id="KW-0255">Endonuclease</keyword>
<accession>A0A8H6UCC9</accession>
<evidence type="ECO:0000256" key="3">
    <source>
        <dbReference type="ARBA" id="ARBA00012180"/>
    </source>
</evidence>
<keyword evidence="5" id="KW-0479">Metal-binding</keyword>
<dbReference type="EC" id="3.1.26.4" evidence="3"/>
<comment type="similarity">
    <text evidence="2">Belongs to the RNase H family.</text>
</comment>
<dbReference type="InterPro" id="IPR012337">
    <property type="entry name" value="RNaseH-like_sf"/>
</dbReference>
<dbReference type="AlphaFoldDB" id="A0A8H6UCC9"/>
<evidence type="ECO:0000256" key="1">
    <source>
        <dbReference type="ARBA" id="ARBA00000077"/>
    </source>
</evidence>
<feature type="domain" description="RNase H type-1" evidence="9">
    <location>
        <begin position="138"/>
        <end position="298"/>
    </location>
</feature>
<proteinExistence type="inferred from homology"/>